<organism evidence="7 8">
    <name type="scientific">Candidatus Pullichristensenella stercorigallinarum</name>
    <dbReference type="NCBI Taxonomy" id="2840909"/>
    <lineage>
        <taxon>Bacteria</taxon>
        <taxon>Bacillati</taxon>
        <taxon>Bacillota</taxon>
        <taxon>Clostridia</taxon>
        <taxon>Candidatus Pullichristensenella</taxon>
    </lineage>
</organism>
<keyword evidence="4" id="KW-0808">Transferase</keyword>
<evidence type="ECO:0000313" key="8">
    <source>
        <dbReference type="Proteomes" id="UP000824260"/>
    </source>
</evidence>
<proteinExistence type="inferred from homology"/>
<dbReference type="PANTHER" id="PTHR43025:SF3">
    <property type="entry name" value="MONOGALACTOSYLDIACYLGLYCEROL SYNTHASE 1, CHLOROPLASTIC"/>
    <property type="match status" value="1"/>
</dbReference>
<evidence type="ECO:0000259" key="6">
    <source>
        <dbReference type="Pfam" id="PF06925"/>
    </source>
</evidence>
<evidence type="ECO:0000256" key="3">
    <source>
        <dbReference type="ARBA" id="ARBA00022676"/>
    </source>
</evidence>
<dbReference type="AlphaFoldDB" id="A0A9D1CWG8"/>
<comment type="caution">
    <text evidence="7">The sequence shown here is derived from an EMBL/GenBank/DDBJ whole genome shotgun (WGS) entry which is preliminary data.</text>
</comment>
<feature type="domain" description="Glycosyl transferase family 28 C-terminal" evidence="5">
    <location>
        <begin position="223"/>
        <end position="299"/>
    </location>
</feature>
<dbReference type="Pfam" id="PF06925">
    <property type="entry name" value="MGDG_synth"/>
    <property type="match status" value="1"/>
</dbReference>
<sequence length="374" mass="42195">MSEKKKILLITTAHTGCGHKSISDSLMDWFVEMPQIEVKQVDGFEDLVGKSVTALGDSYGVVTRHAKFLWKMTWDFGTRFNETYCSLMSTWAEKRFIDMVARERPDVVLTTHPMFNSSLITVCEEHGLDLPFVSVQADPVSVHPSWCDPRSALTVCATDEAVERTLSYGVPRERILKVGFPTRRRFTDMAQRVEKPAYDFSRPARCLLMSGGEGSGMLGSYARELMNKTDVNLTIICGRNRQLKKRLESLLKPKYGERVRILGFVTDIENQMYESDIMITRGSPNSFFEAVVMNVPLIITGALPGQEQGNPEFVERYGLGVASHGVKSLPGIVTRLLENNGAELTRIREAQQKYRRFDNAKRIAEAARDLALQR</sequence>
<dbReference type="InterPro" id="IPR007235">
    <property type="entry name" value="Glyco_trans_28_C"/>
</dbReference>
<name>A0A9D1CWG8_9FIRM</name>
<evidence type="ECO:0000313" key="7">
    <source>
        <dbReference type="EMBL" id="HIQ82613.1"/>
    </source>
</evidence>
<feature type="domain" description="Diacylglycerol glucosyltransferase N-terminal" evidence="6">
    <location>
        <begin position="19"/>
        <end position="181"/>
    </location>
</feature>
<dbReference type="Pfam" id="PF04101">
    <property type="entry name" value="Glyco_tran_28_C"/>
    <property type="match status" value="1"/>
</dbReference>
<dbReference type="EMBL" id="DVFZ01000055">
    <property type="protein sequence ID" value="HIQ82613.1"/>
    <property type="molecule type" value="Genomic_DNA"/>
</dbReference>
<comment type="subcellular location">
    <subcellularLocation>
        <location evidence="1">Membrane</location>
    </subcellularLocation>
</comment>
<dbReference type="PANTHER" id="PTHR43025">
    <property type="entry name" value="MONOGALACTOSYLDIACYLGLYCEROL SYNTHASE"/>
    <property type="match status" value="1"/>
</dbReference>
<keyword evidence="3" id="KW-0328">Glycosyltransferase</keyword>
<evidence type="ECO:0000256" key="1">
    <source>
        <dbReference type="ARBA" id="ARBA00004370"/>
    </source>
</evidence>
<gene>
    <name evidence="7" type="ORF">IAA52_05865</name>
</gene>
<dbReference type="InterPro" id="IPR050519">
    <property type="entry name" value="Glycosyltransf_28_UgtP"/>
</dbReference>
<evidence type="ECO:0000256" key="2">
    <source>
        <dbReference type="ARBA" id="ARBA00006962"/>
    </source>
</evidence>
<dbReference type="Gene3D" id="3.40.50.2000">
    <property type="entry name" value="Glycogen Phosphorylase B"/>
    <property type="match status" value="1"/>
</dbReference>
<comment type="similarity">
    <text evidence="2">Belongs to the glycosyltransferase 28 family.</text>
</comment>
<dbReference type="SUPFAM" id="SSF53756">
    <property type="entry name" value="UDP-Glycosyltransferase/glycogen phosphorylase"/>
    <property type="match status" value="1"/>
</dbReference>
<protein>
    <submittedName>
        <fullName evidence="7">Glycosyltransferase</fullName>
    </submittedName>
</protein>
<evidence type="ECO:0000256" key="4">
    <source>
        <dbReference type="ARBA" id="ARBA00022679"/>
    </source>
</evidence>
<dbReference type="GO" id="GO:0016020">
    <property type="term" value="C:membrane"/>
    <property type="evidence" value="ECO:0007669"/>
    <property type="project" value="UniProtKB-SubCell"/>
</dbReference>
<accession>A0A9D1CWG8</accession>
<reference evidence="7" key="2">
    <citation type="journal article" date="2021" name="PeerJ">
        <title>Extensive microbial diversity within the chicken gut microbiome revealed by metagenomics and culture.</title>
        <authorList>
            <person name="Gilroy R."/>
            <person name="Ravi A."/>
            <person name="Getino M."/>
            <person name="Pursley I."/>
            <person name="Horton D.L."/>
            <person name="Alikhan N.F."/>
            <person name="Baker D."/>
            <person name="Gharbi K."/>
            <person name="Hall N."/>
            <person name="Watson M."/>
            <person name="Adriaenssens E.M."/>
            <person name="Foster-Nyarko E."/>
            <person name="Jarju S."/>
            <person name="Secka A."/>
            <person name="Antonio M."/>
            <person name="Oren A."/>
            <person name="Chaudhuri R.R."/>
            <person name="La Ragione R."/>
            <person name="Hildebrand F."/>
            <person name="Pallen M.J."/>
        </authorList>
    </citation>
    <scope>NUCLEOTIDE SEQUENCE</scope>
    <source>
        <strain evidence="7">ChiSjej6B24-2974</strain>
    </source>
</reference>
<dbReference type="InterPro" id="IPR009695">
    <property type="entry name" value="Diacylglyc_glucosyltr_N"/>
</dbReference>
<dbReference type="GO" id="GO:0009247">
    <property type="term" value="P:glycolipid biosynthetic process"/>
    <property type="evidence" value="ECO:0007669"/>
    <property type="project" value="InterPro"/>
</dbReference>
<evidence type="ECO:0000259" key="5">
    <source>
        <dbReference type="Pfam" id="PF04101"/>
    </source>
</evidence>
<dbReference type="Proteomes" id="UP000824260">
    <property type="component" value="Unassembled WGS sequence"/>
</dbReference>
<reference evidence="7" key="1">
    <citation type="submission" date="2020-10" db="EMBL/GenBank/DDBJ databases">
        <authorList>
            <person name="Gilroy R."/>
        </authorList>
    </citation>
    <scope>NUCLEOTIDE SEQUENCE</scope>
    <source>
        <strain evidence="7">ChiSjej6B24-2974</strain>
    </source>
</reference>
<dbReference type="GO" id="GO:0016758">
    <property type="term" value="F:hexosyltransferase activity"/>
    <property type="evidence" value="ECO:0007669"/>
    <property type="project" value="InterPro"/>
</dbReference>